<dbReference type="InterPro" id="IPR017925">
    <property type="entry name" value="DHFR_CS"/>
</dbReference>
<evidence type="ECO:0000256" key="8">
    <source>
        <dbReference type="ARBA" id="ARBA00022679"/>
    </source>
</evidence>
<dbReference type="InterPro" id="IPR006689">
    <property type="entry name" value="Small_GTPase_ARF/SAR"/>
</dbReference>
<keyword evidence="15 18" id="KW-0342">GTP-binding</keyword>
<keyword evidence="19" id="KW-0460">Magnesium</keyword>
<evidence type="ECO:0000256" key="9">
    <source>
        <dbReference type="ARBA" id="ARBA00022692"/>
    </source>
</evidence>
<evidence type="ECO:0000313" key="24">
    <source>
        <dbReference type="EMBL" id="RHY17206.1"/>
    </source>
</evidence>
<evidence type="ECO:0000256" key="4">
    <source>
        <dbReference type="ARBA" id="ARBA00012856"/>
    </source>
</evidence>
<dbReference type="GO" id="GO:0004146">
    <property type="term" value="F:dihydrofolate reductase activity"/>
    <property type="evidence" value="ECO:0007669"/>
    <property type="project" value="UniProtKB-EC"/>
</dbReference>
<evidence type="ECO:0000256" key="3">
    <source>
        <dbReference type="ARBA" id="ARBA00011947"/>
    </source>
</evidence>
<dbReference type="SUPFAM" id="SSF52540">
    <property type="entry name" value="P-loop containing nucleoside triphosphate hydrolases"/>
    <property type="match status" value="1"/>
</dbReference>
<evidence type="ECO:0000256" key="18">
    <source>
        <dbReference type="PIRSR" id="PIRSR606689-1"/>
    </source>
</evidence>
<dbReference type="Gene3D" id="3.40.50.300">
    <property type="entry name" value="P-loop containing nucleotide triphosphate hydrolases"/>
    <property type="match status" value="1"/>
</dbReference>
<keyword evidence="16 22" id="KW-0472">Membrane</keyword>
<keyword evidence="14" id="KW-0560">Oxidoreductase</keyword>
<evidence type="ECO:0000256" key="13">
    <source>
        <dbReference type="ARBA" id="ARBA00022989"/>
    </source>
</evidence>
<evidence type="ECO:0000256" key="12">
    <source>
        <dbReference type="ARBA" id="ARBA00022857"/>
    </source>
</evidence>
<dbReference type="PRINTS" id="PR00070">
    <property type="entry name" value="DHFR"/>
</dbReference>
<dbReference type="GO" id="GO:0006730">
    <property type="term" value="P:one-carbon metabolic process"/>
    <property type="evidence" value="ECO:0007669"/>
    <property type="project" value="UniProtKB-KW"/>
</dbReference>
<feature type="transmembrane region" description="Helical" evidence="22">
    <location>
        <begin position="91"/>
        <end position="111"/>
    </location>
</feature>
<dbReference type="GO" id="GO:0050661">
    <property type="term" value="F:NADP binding"/>
    <property type="evidence" value="ECO:0007669"/>
    <property type="project" value="InterPro"/>
</dbReference>
<dbReference type="GO" id="GO:0005525">
    <property type="term" value="F:GTP binding"/>
    <property type="evidence" value="ECO:0007669"/>
    <property type="project" value="UniProtKB-KW"/>
</dbReference>
<evidence type="ECO:0000256" key="16">
    <source>
        <dbReference type="ARBA" id="ARBA00023136"/>
    </source>
</evidence>
<feature type="binding site" evidence="18">
    <location>
        <begin position="189"/>
        <end position="196"/>
    </location>
    <ligand>
        <name>GTP</name>
        <dbReference type="ChEBI" id="CHEBI:37565"/>
    </ligand>
</feature>
<evidence type="ECO:0000256" key="20">
    <source>
        <dbReference type="RuleBase" id="RU004474"/>
    </source>
</evidence>
<dbReference type="UniPathway" id="UPA00077">
    <property type="reaction ID" value="UER00158"/>
</dbReference>
<evidence type="ECO:0000256" key="21">
    <source>
        <dbReference type="SAM" id="MobiDB-lite"/>
    </source>
</evidence>
<keyword evidence="12" id="KW-0521">NADP</keyword>
<dbReference type="PANTHER" id="PTHR48069">
    <property type="entry name" value="DIHYDROFOLATE REDUCTASE"/>
    <property type="match status" value="1"/>
</dbReference>
<dbReference type="Proteomes" id="UP000266239">
    <property type="component" value="Unassembled WGS sequence"/>
</dbReference>
<gene>
    <name evidence="24" type="ORF">DYB25_001928</name>
</gene>
<dbReference type="InterPro" id="IPR024072">
    <property type="entry name" value="DHFR-like_dom_sf"/>
</dbReference>
<keyword evidence="6" id="KW-0554">One-carbon metabolism</keyword>
<sequence>MGEPQQRGEQRHKVPSSGNGFEAATPVLHDSDDIKIHSIMGQVVSSVREKIHVNAIRNVFVCMGVGEERPFGIPKPPQIAPRLQHNLQFFLVNYILLFTVVLFCILVFHPWSLLCVLATTGAWGAFAVQRKHLQQLYKNGLKEEHLALVLDIFHSSAVAADPRGNMGIMFSKVFASLFGSKEVRILILGLDNAGKTTILFQDNANMQVYIIAACARNRVIGINGTLPWSIPLDWKYFLDKTQGRTSIMGRVSAVEYPTNEHRPVIVISRSWQAAGKTAPHTEVATSYSHALELAAARNLPEVWICGGASIYEESLASAHKLFITRVELDVKGDTYFPEWHDHFDVLESREEHDEDGTRCITYSNLPS</sequence>
<feature type="region of interest" description="Disordered" evidence="21">
    <location>
        <begin position="1"/>
        <end position="22"/>
    </location>
</feature>
<dbReference type="InterPro" id="IPR027417">
    <property type="entry name" value="P-loop_NTPase"/>
</dbReference>
<feature type="domain" description="DHFR" evidence="23">
    <location>
        <begin position="207"/>
        <end position="367"/>
    </location>
</feature>
<comment type="function">
    <text evidence="17">Bifunctional enzyme. Involved in de novo dTMP biosynthesis. Key enzyme in folate metabolism. Catalyzes an essential reaction for de novo glycine and purine synthesis, DNA precursor synthesis, and for the conversion of dUMP to dTMP.</text>
</comment>
<keyword evidence="11 18" id="KW-0547">Nucleotide-binding</keyword>
<dbReference type="VEuPathDB" id="FungiDB:H257_15543"/>
<evidence type="ECO:0000259" key="23">
    <source>
        <dbReference type="PROSITE" id="PS51330"/>
    </source>
</evidence>
<dbReference type="PROSITE" id="PS00075">
    <property type="entry name" value="DHFR_1"/>
    <property type="match status" value="1"/>
</dbReference>
<keyword evidence="19" id="KW-0479">Metal-binding</keyword>
<evidence type="ECO:0000313" key="25">
    <source>
        <dbReference type="Proteomes" id="UP000266239"/>
    </source>
</evidence>
<evidence type="ECO:0000256" key="1">
    <source>
        <dbReference type="ARBA" id="ARBA00004141"/>
    </source>
</evidence>
<dbReference type="PANTHER" id="PTHR48069:SF3">
    <property type="entry name" value="DIHYDROFOLATE REDUCTASE"/>
    <property type="match status" value="1"/>
</dbReference>
<dbReference type="EC" id="1.5.1.3" evidence="4"/>
<dbReference type="GO" id="GO:0046452">
    <property type="term" value="P:dihydrofolate metabolic process"/>
    <property type="evidence" value="ECO:0007669"/>
    <property type="project" value="TreeGrafter"/>
</dbReference>
<dbReference type="SUPFAM" id="SSF53597">
    <property type="entry name" value="Dihydrofolate reductase-like"/>
    <property type="match status" value="1"/>
</dbReference>
<dbReference type="GO" id="GO:0046872">
    <property type="term" value="F:metal ion binding"/>
    <property type="evidence" value="ECO:0007669"/>
    <property type="project" value="UniProtKB-KW"/>
</dbReference>
<dbReference type="GO" id="GO:0032259">
    <property type="term" value="P:methylation"/>
    <property type="evidence" value="ECO:0007669"/>
    <property type="project" value="UniProtKB-KW"/>
</dbReference>
<keyword evidence="7" id="KW-0489">Methyltransferase</keyword>
<keyword evidence="8" id="KW-0808">Transferase</keyword>
<evidence type="ECO:0000256" key="10">
    <source>
        <dbReference type="ARBA" id="ARBA00022727"/>
    </source>
</evidence>
<dbReference type="GO" id="GO:0046654">
    <property type="term" value="P:tetrahydrofolate biosynthetic process"/>
    <property type="evidence" value="ECO:0007669"/>
    <property type="project" value="UniProtKB-UniPathway"/>
</dbReference>
<dbReference type="InterPro" id="IPR001796">
    <property type="entry name" value="DHFR_dom"/>
</dbReference>
<dbReference type="Pfam" id="PF00186">
    <property type="entry name" value="DHFR_1"/>
    <property type="match status" value="1"/>
</dbReference>
<dbReference type="InterPro" id="IPR012259">
    <property type="entry name" value="DHFR"/>
</dbReference>
<dbReference type="GO" id="GO:0016020">
    <property type="term" value="C:membrane"/>
    <property type="evidence" value="ECO:0007669"/>
    <property type="project" value="UniProtKB-SubCell"/>
</dbReference>
<dbReference type="VEuPathDB" id="FungiDB:H257_04102"/>
<keyword evidence="13 22" id="KW-1133">Transmembrane helix</keyword>
<comment type="pathway">
    <text evidence="2">Cofactor biosynthesis; tetrahydrofolate biosynthesis; 5,6,7,8-tetrahydrofolate from 7,8-dihydrofolate: step 1/1.</text>
</comment>
<feature type="binding site" evidence="19">
    <location>
        <position position="196"/>
    </location>
    <ligand>
        <name>Mg(2+)</name>
        <dbReference type="ChEBI" id="CHEBI:18420"/>
    </ligand>
</feature>
<evidence type="ECO:0000256" key="11">
    <source>
        <dbReference type="ARBA" id="ARBA00022741"/>
    </source>
</evidence>
<protein>
    <recommendedName>
        <fullName evidence="5">Bifunctional dihydrofolate reductase-thymidylate synthase</fullName>
        <ecNumber evidence="4">1.5.1.3</ecNumber>
        <ecNumber evidence="3">2.1.1.45</ecNumber>
    </recommendedName>
</protein>
<dbReference type="CDD" id="cd00209">
    <property type="entry name" value="DHFR"/>
    <property type="match status" value="1"/>
</dbReference>
<dbReference type="AlphaFoldDB" id="A0A397BEJ0"/>
<evidence type="ECO:0000256" key="17">
    <source>
        <dbReference type="ARBA" id="ARBA00025154"/>
    </source>
</evidence>
<evidence type="ECO:0000256" key="19">
    <source>
        <dbReference type="PIRSR" id="PIRSR606689-2"/>
    </source>
</evidence>
<dbReference type="GO" id="GO:0046655">
    <property type="term" value="P:folic acid metabolic process"/>
    <property type="evidence" value="ECO:0007669"/>
    <property type="project" value="TreeGrafter"/>
</dbReference>
<dbReference type="PROSITE" id="PS51330">
    <property type="entry name" value="DHFR_2"/>
    <property type="match status" value="1"/>
</dbReference>
<name>A0A397BEJ0_APHAT</name>
<evidence type="ECO:0000256" key="14">
    <source>
        <dbReference type="ARBA" id="ARBA00023002"/>
    </source>
</evidence>
<dbReference type="Pfam" id="PF03208">
    <property type="entry name" value="PRA1"/>
    <property type="match status" value="1"/>
</dbReference>
<dbReference type="GO" id="GO:0009165">
    <property type="term" value="P:nucleotide biosynthetic process"/>
    <property type="evidence" value="ECO:0007669"/>
    <property type="project" value="UniProtKB-KW"/>
</dbReference>
<proteinExistence type="inferred from homology"/>
<dbReference type="Pfam" id="PF00025">
    <property type="entry name" value="Arf"/>
    <property type="match status" value="1"/>
</dbReference>
<evidence type="ECO:0000256" key="15">
    <source>
        <dbReference type="ARBA" id="ARBA00023134"/>
    </source>
</evidence>
<evidence type="ECO:0000256" key="7">
    <source>
        <dbReference type="ARBA" id="ARBA00022603"/>
    </source>
</evidence>
<dbReference type="EMBL" id="QUTA01005099">
    <property type="protein sequence ID" value="RHY17206.1"/>
    <property type="molecule type" value="Genomic_DNA"/>
</dbReference>
<dbReference type="GO" id="GO:0003924">
    <property type="term" value="F:GTPase activity"/>
    <property type="evidence" value="ECO:0007669"/>
    <property type="project" value="InterPro"/>
</dbReference>
<keyword evidence="9 22" id="KW-0812">Transmembrane</keyword>
<dbReference type="InterPro" id="IPR004895">
    <property type="entry name" value="Prenylated_rab_accept_PRA1"/>
</dbReference>
<comment type="caution">
    <text evidence="24">The sequence shown here is derived from an EMBL/GenBank/DDBJ whole genome shotgun (WGS) entry which is preliminary data.</text>
</comment>
<dbReference type="Gene3D" id="3.40.430.10">
    <property type="entry name" value="Dihydrofolate Reductase, subunit A"/>
    <property type="match status" value="1"/>
</dbReference>
<evidence type="ECO:0000256" key="2">
    <source>
        <dbReference type="ARBA" id="ARBA00004903"/>
    </source>
</evidence>
<keyword evidence="10" id="KW-0545">Nucleotide biosynthesis</keyword>
<feature type="compositionally biased region" description="Basic and acidic residues" evidence="21">
    <location>
        <begin position="1"/>
        <end position="12"/>
    </location>
</feature>
<reference evidence="24 25" key="1">
    <citation type="submission" date="2018-08" db="EMBL/GenBank/DDBJ databases">
        <title>Aphanomyces genome sequencing and annotation.</title>
        <authorList>
            <person name="Minardi D."/>
            <person name="Oidtmann B."/>
            <person name="Van Der Giezen M."/>
            <person name="Studholme D.J."/>
        </authorList>
    </citation>
    <scope>NUCLEOTIDE SEQUENCE [LARGE SCALE GENOMIC DNA]</scope>
    <source>
        <strain evidence="24 25">Yx</strain>
    </source>
</reference>
<dbReference type="EC" id="2.1.1.45" evidence="3"/>
<dbReference type="GO" id="GO:0005739">
    <property type="term" value="C:mitochondrion"/>
    <property type="evidence" value="ECO:0007669"/>
    <property type="project" value="TreeGrafter"/>
</dbReference>
<dbReference type="GO" id="GO:0004799">
    <property type="term" value="F:thymidylate synthase activity"/>
    <property type="evidence" value="ECO:0007669"/>
    <property type="project" value="UniProtKB-EC"/>
</dbReference>
<evidence type="ECO:0000256" key="22">
    <source>
        <dbReference type="SAM" id="Phobius"/>
    </source>
</evidence>
<evidence type="ECO:0000256" key="5">
    <source>
        <dbReference type="ARBA" id="ARBA00019798"/>
    </source>
</evidence>
<accession>A0A397BEJ0</accession>
<comment type="subcellular location">
    <subcellularLocation>
        <location evidence="1">Membrane</location>
        <topology evidence="1">Multi-pass membrane protein</topology>
    </subcellularLocation>
</comment>
<evidence type="ECO:0000256" key="6">
    <source>
        <dbReference type="ARBA" id="ARBA00022563"/>
    </source>
</evidence>
<organism evidence="24 25">
    <name type="scientific">Aphanomyces astaci</name>
    <name type="common">Crayfish plague agent</name>
    <dbReference type="NCBI Taxonomy" id="112090"/>
    <lineage>
        <taxon>Eukaryota</taxon>
        <taxon>Sar</taxon>
        <taxon>Stramenopiles</taxon>
        <taxon>Oomycota</taxon>
        <taxon>Saprolegniomycetes</taxon>
        <taxon>Saprolegniales</taxon>
        <taxon>Verrucalvaceae</taxon>
        <taxon>Aphanomyces</taxon>
    </lineage>
</organism>
<comment type="similarity">
    <text evidence="20">Belongs to the dihydrofolate reductase family.</text>
</comment>